<keyword evidence="3" id="KW-0326">Glycosidase</keyword>
<dbReference type="RefSeq" id="WP_379186741.1">
    <property type="nucleotide sequence ID" value="NZ_JBHSOW010000015.1"/>
</dbReference>
<dbReference type="InterPro" id="IPR013148">
    <property type="entry name" value="Glyco_hydro_32_N"/>
</dbReference>
<dbReference type="Proteomes" id="UP001596047">
    <property type="component" value="Unassembled WGS sequence"/>
</dbReference>
<feature type="domain" description="Glycosyl hydrolase family 32 N-terminal" evidence="4">
    <location>
        <begin position="17"/>
        <end position="73"/>
    </location>
</feature>
<evidence type="ECO:0000256" key="2">
    <source>
        <dbReference type="ARBA" id="ARBA00022801"/>
    </source>
</evidence>
<dbReference type="SUPFAM" id="SSF75005">
    <property type="entry name" value="Arabinanase/levansucrase/invertase"/>
    <property type="match status" value="1"/>
</dbReference>
<sequence>MKFADTSRGRAYAKDPAVVRFEGVYYIYYSIPPYHDSREEDGWAIGIAKSEDLENWTKAGEMLPEQPCEKRGLCAPGARPGFLCFNSLTKAAIA</sequence>
<evidence type="ECO:0000313" key="6">
    <source>
        <dbReference type="Proteomes" id="UP001596047"/>
    </source>
</evidence>
<evidence type="ECO:0000259" key="4">
    <source>
        <dbReference type="Pfam" id="PF00251"/>
    </source>
</evidence>
<reference evidence="6" key="1">
    <citation type="journal article" date="2019" name="Int. J. Syst. Evol. Microbiol.">
        <title>The Global Catalogue of Microorganisms (GCM) 10K type strain sequencing project: providing services to taxonomists for standard genome sequencing and annotation.</title>
        <authorList>
            <consortium name="The Broad Institute Genomics Platform"/>
            <consortium name="The Broad Institute Genome Sequencing Center for Infectious Disease"/>
            <person name="Wu L."/>
            <person name="Ma J."/>
        </authorList>
    </citation>
    <scope>NUCLEOTIDE SEQUENCE [LARGE SCALE GENOMIC DNA]</scope>
    <source>
        <strain evidence="6">CGMCC 1.3240</strain>
    </source>
</reference>
<dbReference type="EMBL" id="JBHSOW010000015">
    <property type="protein sequence ID" value="MFC5648287.1"/>
    <property type="molecule type" value="Genomic_DNA"/>
</dbReference>
<gene>
    <name evidence="5" type="ORF">ACFPYJ_03970</name>
</gene>
<dbReference type="InterPro" id="IPR023296">
    <property type="entry name" value="Glyco_hydro_beta-prop_sf"/>
</dbReference>
<evidence type="ECO:0000313" key="5">
    <source>
        <dbReference type="EMBL" id="MFC5648287.1"/>
    </source>
</evidence>
<dbReference type="Pfam" id="PF00251">
    <property type="entry name" value="Glyco_hydro_32N"/>
    <property type="match status" value="1"/>
</dbReference>
<organism evidence="5 6">
    <name type="scientific">Paenibacillus solisilvae</name>
    <dbReference type="NCBI Taxonomy" id="2486751"/>
    <lineage>
        <taxon>Bacteria</taxon>
        <taxon>Bacillati</taxon>
        <taxon>Bacillota</taxon>
        <taxon>Bacilli</taxon>
        <taxon>Bacillales</taxon>
        <taxon>Paenibacillaceae</taxon>
        <taxon>Paenibacillus</taxon>
    </lineage>
</organism>
<proteinExistence type="inferred from homology"/>
<keyword evidence="2" id="KW-0378">Hydrolase</keyword>
<keyword evidence="6" id="KW-1185">Reference proteome</keyword>
<accession>A0ABW0VTI9</accession>
<comment type="similarity">
    <text evidence="1">Belongs to the glycosyl hydrolase 32 family.</text>
</comment>
<evidence type="ECO:0000256" key="3">
    <source>
        <dbReference type="ARBA" id="ARBA00023295"/>
    </source>
</evidence>
<name>A0ABW0VTI9_9BACL</name>
<comment type="caution">
    <text evidence="5">The sequence shown here is derived from an EMBL/GenBank/DDBJ whole genome shotgun (WGS) entry which is preliminary data.</text>
</comment>
<protein>
    <recommendedName>
        <fullName evidence="4">Glycosyl hydrolase family 32 N-terminal domain-containing protein</fullName>
    </recommendedName>
</protein>
<dbReference type="Gene3D" id="2.115.10.20">
    <property type="entry name" value="Glycosyl hydrolase domain, family 43"/>
    <property type="match status" value="1"/>
</dbReference>
<evidence type="ECO:0000256" key="1">
    <source>
        <dbReference type="ARBA" id="ARBA00009902"/>
    </source>
</evidence>